<sequence>MLRKTMQDVTQRAKQSQALKQIPASYEILSATPKLCNPYILWVADVSQNKPKPVETKLKAFRDPFAKENLEQDLFVTQLHGTHNLILNKFSVVDEHVVLSTIEYVPQEQSLDIADFRAMWTAMQGLDAFAFFNCGFESGASQSHKHMQLMTYSSIQKITGLHMPPMLHFIDQKLGGYPTTEIVQLPELPFCHFLHRIDLVDGIDSDKIAANIVVIYDKILNQMNSTKYSKISAQVGTSPTSLHVAYNLLLTSSFLFVIPRRAQNFKGIEVNSIGFIGSFFVRDSEQRALFDTHGGPMELLREVTFLPTLA</sequence>
<dbReference type="InterPro" id="IPR043171">
    <property type="entry name" value="Ap4A_phos1/2-like"/>
</dbReference>
<dbReference type="GO" id="GO:0009117">
    <property type="term" value="P:nucleotide metabolic process"/>
    <property type="evidence" value="ECO:0007669"/>
    <property type="project" value="InterPro"/>
</dbReference>
<evidence type="ECO:0000313" key="6">
    <source>
        <dbReference type="Proteomes" id="UP001158986"/>
    </source>
</evidence>
<dbReference type="InterPro" id="IPR009163">
    <property type="entry name" value="Ap4A_phos1/2"/>
</dbReference>
<name>A0AAU9KYR1_9STRA</name>
<proteinExistence type="predicted"/>
<dbReference type="EMBL" id="CAKKTJ010000090">
    <property type="protein sequence ID" value="CAH0473983.1"/>
    <property type="molecule type" value="Genomic_DNA"/>
</dbReference>
<dbReference type="PANTHER" id="PTHR38420">
    <property type="entry name" value="AP-4-A PHOSPHORYLASE II"/>
    <property type="match status" value="1"/>
</dbReference>
<dbReference type="Gene3D" id="3.30.428.70">
    <property type="match status" value="1"/>
</dbReference>
<comment type="caution">
    <text evidence="4">The sequence shown here is derived from an EMBL/GenBank/DDBJ whole genome shotgun (WGS) entry which is preliminary data.</text>
</comment>
<dbReference type="PIRSF" id="PIRSF000846">
    <property type="entry name" value="ATP_adenylyltr"/>
    <property type="match status" value="1"/>
</dbReference>
<dbReference type="GO" id="GO:0005524">
    <property type="term" value="F:ATP binding"/>
    <property type="evidence" value="ECO:0007669"/>
    <property type="project" value="InterPro"/>
</dbReference>
<protein>
    <recommendedName>
        <fullName evidence="8">Ap4A phosphorylase II</fullName>
    </recommendedName>
</protein>
<dbReference type="InterPro" id="IPR019200">
    <property type="entry name" value="ATP_adenylylTrfase_C"/>
</dbReference>
<evidence type="ECO:0000259" key="3">
    <source>
        <dbReference type="Pfam" id="PF19327"/>
    </source>
</evidence>
<dbReference type="Proteomes" id="UP001158986">
    <property type="component" value="Unassembled WGS sequence"/>
</dbReference>
<reference evidence="4 6" key="1">
    <citation type="submission" date="2021-11" db="EMBL/GenBank/DDBJ databases">
        <authorList>
            <person name="Islam A."/>
            <person name="Islam S."/>
            <person name="Flora M.S."/>
            <person name="Rahman M."/>
            <person name="Ziaur R.M."/>
            <person name="Epstein J.H."/>
            <person name="Hassan M."/>
            <person name="Klassen M."/>
            <person name="Woodard K."/>
            <person name="Webb A."/>
            <person name="Webby R.J."/>
            <person name="El Zowalaty M.E."/>
        </authorList>
    </citation>
    <scope>NUCLEOTIDE SEQUENCE</scope>
    <source>
        <strain evidence="5">Pbs1</strain>
        <strain evidence="4">Pbs3</strain>
    </source>
</reference>
<evidence type="ECO:0000313" key="5">
    <source>
        <dbReference type="EMBL" id="CAH0520575.1"/>
    </source>
</evidence>
<evidence type="ECO:0000256" key="1">
    <source>
        <dbReference type="PIRSR" id="PIRSR000846-1"/>
    </source>
</evidence>
<feature type="domain" description="ATP adenylyltransferase C-terminal" evidence="2">
    <location>
        <begin position="186"/>
        <end position="305"/>
    </location>
</feature>
<accession>A0AAU9KYR1</accession>
<dbReference type="PANTHER" id="PTHR38420:SF1">
    <property type="entry name" value="PUTATIVE (AFU_ORTHOLOGUE AFUA_5G14690)-RELATED"/>
    <property type="match status" value="1"/>
</dbReference>
<evidence type="ECO:0000259" key="2">
    <source>
        <dbReference type="Pfam" id="PF09830"/>
    </source>
</evidence>
<dbReference type="Proteomes" id="UP001160483">
    <property type="component" value="Unassembled WGS sequence"/>
</dbReference>
<dbReference type="AlphaFoldDB" id="A0AAU9KYR1"/>
<evidence type="ECO:0000313" key="7">
    <source>
        <dbReference type="Proteomes" id="UP001160483"/>
    </source>
</evidence>
<organism evidence="4 7">
    <name type="scientific">Peronospora belbahrii</name>
    <dbReference type="NCBI Taxonomy" id="622444"/>
    <lineage>
        <taxon>Eukaryota</taxon>
        <taxon>Sar</taxon>
        <taxon>Stramenopiles</taxon>
        <taxon>Oomycota</taxon>
        <taxon>Peronosporomycetes</taxon>
        <taxon>Peronosporales</taxon>
        <taxon>Peronosporaceae</taxon>
        <taxon>Peronospora</taxon>
    </lineage>
</organism>
<dbReference type="EMBL" id="CAKLCB010000367">
    <property type="protein sequence ID" value="CAH0520575.1"/>
    <property type="molecule type" value="Genomic_DNA"/>
</dbReference>
<feature type="domain" description="Ap4A phosphorylase 1/2 N-terminal" evidence="3">
    <location>
        <begin position="2"/>
        <end position="163"/>
    </location>
</feature>
<dbReference type="GO" id="GO:0003877">
    <property type="term" value="F:ATP:ADP adenylyltransferase activity"/>
    <property type="evidence" value="ECO:0007669"/>
    <property type="project" value="InterPro"/>
</dbReference>
<evidence type="ECO:0008006" key="8">
    <source>
        <dbReference type="Google" id="ProtNLM"/>
    </source>
</evidence>
<keyword evidence="6" id="KW-1185">Reference proteome</keyword>
<dbReference type="Pfam" id="PF09830">
    <property type="entry name" value="ATP_transf"/>
    <property type="match status" value="1"/>
</dbReference>
<evidence type="ECO:0000313" key="4">
    <source>
        <dbReference type="EMBL" id="CAH0473983.1"/>
    </source>
</evidence>
<dbReference type="Pfam" id="PF19327">
    <property type="entry name" value="Ap4A_phos_N"/>
    <property type="match status" value="1"/>
</dbReference>
<gene>
    <name evidence="5" type="ORF">PBS001_LOCUS7047</name>
    <name evidence="4" type="ORF">PBS003_LOCUS855</name>
</gene>
<dbReference type="SUPFAM" id="SSF54197">
    <property type="entry name" value="HIT-like"/>
    <property type="match status" value="1"/>
</dbReference>
<dbReference type="InterPro" id="IPR045759">
    <property type="entry name" value="Ap4A_phos1/2_N"/>
</dbReference>
<feature type="active site" description="Nucleophile" evidence="1">
    <location>
        <position position="146"/>
    </location>
</feature>
<dbReference type="InterPro" id="IPR036265">
    <property type="entry name" value="HIT-like_sf"/>
</dbReference>